<name>A0ABY9Z0L0_9GAMM</name>
<dbReference type="EMBL" id="CP119391">
    <property type="protein sequence ID" value="WNK20125.1"/>
    <property type="molecule type" value="Genomic_DNA"/>
</dbReference>
<proteinExistence type="predicted"/>
<reference evidence="1 2" key="1">
    <citation type="submission" date="2023-03" db="EMBL/GenBank/DDBJ databases">
        <title>Halomonas sp. nov., isolated from Korean tranditional fermented seafood 'Jeotgal'.</title>
        <authorList>
            <person name="Kim B."/>
            <person name="Shin N.-R."/>
        </authorList>
    </citation>
    <scope>NUCLEOTIDE SEQUENCE [LARGE SCALE GENOMIC DNA]</scope>
    <source>
        <strain evidence="1 2">SG2L-4</strain>
    </source>
</reference>
<accession>A0ABY9Z0L0</accession>
<dbReference type="RefSeq" id="WP_311883690.1">
    <property type="nucleotide sequence ID" value="NZ_CP119391.1"/>
</dbReference>
<evidence type="ECO:0008006" key="3">
    <source>
        <dbReference type="Google" id="ProtNLM"/>
    </source>
</evidence>
<organism evidence="1 2">
    <name type="scientific">Halomonas piscis</name>
    <dbReference type="NCBI Taxonomy" id="3031727"/>
    <lineage>
        <taxon>Bacteria</taxon>
        <taxon>Pseudomonadati</taxon>
        <taxon>Pseudomonadota</taxon>
        <taxon>Gammaproteobacteria</taxon>
        <taxon>Oceanospirillales</taxon>
        <taxon>Halomonadaceae</taxon>
        <taxon>Halomonas</taxon>
    </lineage>
</organism>
<protein>
    <recommendedName>
        <fullName evidence="3">ATP-binding protein</fullName>
    </recommendedName>
</protein>
<sequence>MVGDRGTGKSFWSAALNDEVTRVVIDRQLKRLKLDRVQVSWGYSSLCVNVVVTQTD</sequence>
<evidence type="ECO:0000313" key="1">
    <source>
        <dbReference type="EMBL" id="WNK20125.1"/>
    </source>
</evidence>
<dbReference type="Proteomes" id="UP001301869">
    <property type="component" value="Chromosome"/>
</dbReference>
<evidence type="ECO:0000313" key="2">
    <source>
        <dbReference type="Proteomes" id="UP001301869"/>
    </source>
</evidence>
<gene>
    <name evidence="1" type="ORF">P1P91_00035</name>
</gene>
<keyword evidence="2" id="KW-1185">Reference proteome</keyword>